<proteinExistence type="predicted"/>
<gene>
    <name evidence="1" type="ORF">M7I_3227</name>
</gene>
<evidence type="ECO:0000313" key="1">
    <source>
        <dbReference type="EMBL" id="EHL00836.1"/>
    </source>
</evidence>
<dbReference type="InParanoid" id="H0EKZ3"/>
<sequence>MLTSMPRPRTSNQQGTPFSAAIGIDVCAISLKSRSVVSALNLNVSSFAK</sequence>
<evidence type="ECO:0000313" key="2">
    <source>
        <dbReference type="Proteomes" id="UP000005446"/>
    </source>
</evidence>
<keyword evidence="2" id="KW-1185">Reference proteome</keyword>
<accession>H0EKZ3</accession>
<protein>
    <submittedName>
        <fullName evidence="1">Uncharacterized protein</fullName>
    </submittedName>
</protein>
<dbReference type="HOGENOM" id="CLU_3143215_0_0_1"/>
<dbReference type="AlphaFoldDB" id="H0EKZ3"/>
<dbReference type="Proteomes" id="UP000005446">
    <property type="component" value="Unassembled WGS sequence"/>
</dbReference>
<name>H0EKZ3_GLAL7</name>
<comment type="caution">
    <text evidence="1">The sequence shown here is derived from an EMBL/GenBank/DDBJ whole genome shotgun (WGS) entry which is preliminary data.</text>
</comment>
<reference evidence="1 2" key="1">
    <citation type="journal article" date="2012" name="Eukaryot. Cell">
        <title>Genome sequence of the fungus Glarea lozoyensis: the first genome sequence of a species from the Helotiaceae family.</title>
        <authorList>
            <person name="Youssar L."/>
            <person name="Gruening B.A."/>
            <person name="Erxleben A."/>
            <person name="Guenther S."/>
            <person name="Huettel W."/>
        </authorList>
    </citation>
    <scope>NUCLEOTIDE SEQUENCE [LARGE SCALE GENOMIC DNA]</scope>
    <source>
        <strain evidence="2">ATCC 74030 / MF5533</strain>
    </source>
</reference>
<organism evidence="1 2">
    <name type="scientific">Glarea lozoyensis (strain ATCC 74030 / MF5533)</name>
    <dbReference type="NCBI Taxonomy" id="1104152"/>
    <lineage>
        <taxon>Eukaryota</taxon>
        <taxon>Fungi</taxon>
        <taxon>Dikarya</taxon>
        <taxon>Ascomycota</taxon>
        <taxon>Pezizomycotina</taxon>
        <taxon>Leotiomycetes</taxon>
        <taxon>Helotiales</taxon>
        <taxon>Helotiaceae</taxon>
        <taxon>Glarea</taxon>
    </lineage>
</organism>
<dbReference type="EMBL" id="AGUE01000073">
    <property type="protein sequence ID" value="EHL00836.1"/>
    <property type="molecule type" value="Genomic_DNA"/>
</dbReference>